<gene>
    <name evidence="1" type="ORF">EHQ23_02355</name>
    <name evidence="2" type="ORF">EHQ26_09500</name>
</gene>
<dbReference type="Proteomes" id="UP000297394">
    <property type="component" value="Unassembled WGS sequence"/>
</dbReference>
<dbReference type="GO" id="GO:0004527">
    <property type="term" value="F:exonuclease activity"/>
    <property type="evidence" value="ECO:0007669"/>
    <property type="project" value="UniProtKB-KW"/>
</dbReference>
<evidence type="ECO:0000313" key="3">
    <source>
        <dbReference type="Proteomes" id="UP000297394"/>
    </source>
</evidence>
<keyword evidence="1" id="KW-0255">Endonuclease</keyword>
<dbReference type="GO" id="GO:0004519">
    <property type="term" value="F:endonuclease activity"/>
    <property type="evidence" value="ECO:0007669"/>
    <property type="project" value="UniProtKB-KW"/>
</dbReference>
<dbReference type="Proteomes" id="UP000297918">
    <property type="component" value="Unassembled WGS sequence"/>
</dbReference>
<name>A0A4R9IPP8_9LEPT</name>
<dbReference type="SUPFAM" id="SSF56219">
    <property type="entry name" value="DNase I-like"/>
    <property type="match status" value="1"/>
</dbReference>
<dbReference type="RefSeq" id="WP_135746827.1">
    <property type="nucleotide sequence ID" value="NZ_RQFL01000022.1"/>
</dbReference>
<keyword evidence="1" id="KW-0269">Exonuclease</keyword>
<protein>
    <submittedName>
        <fullName evidence="1">Endonuclease/exonuclease/phosphatase family protein</fullName>
    </submittedName>
</protein>
<proteinExistence type="predicted"/>
<dbReference type="EMBL" id="RQFM01000007">
    <property type="protein sequence ID" value="TGK89978.1"/>
    <property type="molecule type" value="Genomic_DNA"/>
</dbReference>
<dbReference type="InterPro" id="IPR036691">
    <property type="entry name" value="Endo/exonu/phosph_ase_sf"/>
</dbReference>
<keyword evidence="4" id="KW-1185">Reference proteome</keyword>
<keyword evidence="1" id="KW-0378">Hydrolase</keyword>
<keyword evidence="1" id="KW-0540">Nuclease</keyword>
<sequence>MKIISWNCAGAFRKKYQQIEALNPDILIIQECENPDKYRNELKSFSYKDYIWEGENESKGIGIFFKPIFNLNKLNWNGTYSIIDPDLKSNLTTWKTNELKQFISVSITNDLNLLAVWTKGKDNQIFKYIGQFWKFILANKEHINEKPTIMIGDFNSNTIWDKIDRWWNHSEVIKILDSWNYRSLYHEINLESQGNEKTPTFYLQRKLEKPYHIDYIFIPRSFINKSRLEIGKYKDWIHLSDHMPLIFEYDSN</sequence>
<evidence type="ECO:0000313" key="4">
    <source>
        <dbReference type="Proteomes" id="UP000297918"/>
    </source>
</evidence>
<accession>A0A4R9IPP8</accession>
<comment type="caution">
    <text evidence="1">The sequence shown here is derived from an EMBL/GenBank/DDBJ whole genome shotgun (WGS) entry which is preliminary data.</text>
</comment>
<dbReference type="Gene3D" id="3.60.10.10">
    <property type="entry name" value="Endonuclease/exonuclease/phosphatase"/>
    <property type="match status" value="1"/>
</dbReference>
<reference evidence="2" key="1">
    <citation type="submission" date="2018-10" db="EMBL/GenBank/DDBJ databases">
        <authorList>
            <person name="Vincent A.T."/>
            <person name="Schiettekatte O."/>
            <person name="Bourhy P."/>
            <person name="Veyrier F.J."/>
            <person name="Picardeau M."/>
        </authorList>
    </citation>
    <scope>NUCLEOTIDE SEQUENCE</scope>
    <source>
        <strain evidence="2">201800281</strain>
    </source>
</reference>
<organism evidence="1 3">
    <name type="scientific">Leptospira bourretii</name>
    <dbReference type="NCBI Taxonomy" id="2484962"/>
    <lineage>
        <taxon>Bacteria</taxon>
        <taxon>Pseudomonadati</taxon>
        <taxon>Spirochaetota</taxon>
        <taxon>Spirochaetia</taxon>
        <taxon>Leptospirales</taxon>
        <taxon>Leptospiraceae</taxon>
        <taxon>Leptospira</taxon>
    </lineage>
</organism>
<reference evidence="1 3" key="2">
    <citation type="journal article" date="2019" name="PLoS Negl. Trop. Dis.">
        <title>Revisiting the worldwide diversity of Leptospira species in the environment.</title>
        <authorList>
            <person name="Vincent A.T."/>
            <person name="Schiettekatte O."/>
            <person name="Bourhy P."/>
            <person name="Veyrier F.J."/>
            <person name="Picardeau M."/>
        </authorList>
    </citation>
    <scope>NUCLEOTIDE SEQUENCE [LARGE SCALE GENOMIC DNA]</scope>
    <source>
        <strain evidence="1 3">201800280</strain>
        <strain evidence="2">201800281</strain>
    </source>
</reference>
<evidence type="ECO:0000313" key="2">
    <source>
        <dbReference type="EMBL" id="TGK92201.1"/>
    </source>
</evidence>
<dbReference type="AlphaFoldDB" id="A0A4R9IPP8"/>
<dbReference type="EMBL" id="RQFL01000022">
    <property type="protein sequence ID" value="TGK92201.1"/>
    <property type="molecule type" value="Genomic_DNA"/>
</dbReference>
<dbReference type="OrthoDB" id="583592at2"/>
<evidence type="ECO:0000313" key="1">
    <source>
        <dbReference type="EMBL" id="TGK89978.1"/>
    </source>
</evidence>